<dbReference type="EMBL" id="BMWE01000019">
    <property type="protein sequence ID" value="GGY41603.1"/>
    <property type="molecule type" value="Genomic_DNA"/>
</dbReference>
<accession>A0ABQ3A935</accession>
<reference evidence="3" key="1">
    <citation type="journal article" date="2019" name="Int. J. Syst. Evol. Microbiol.">
        <title>The Global Catalogue of Microorganisms (GCM) 10K type strain sequencing project: providing services to taxonomists for standard genome sequencing and annotation.</title>
        <authorList>
            <consortium name="The Broad Institute Genomics Platform"/>
            <consortium name="The Broad Institute Genome Sequencing Center for Infectious Disease"/>
            <person name="Wu L."/>
            <person name="Ma J."/>
        </authorList>
    </citation>
    <scope>NUCLEOTIDE SEQUENCE [LARGE SCALE GENOMIC DNA]</scope>
    <source>
        <strain evidence="3">JCM 4957</strain>
    </source>
</reference>
<evidence type="ECO:0000313" key="2">
    <source>
        <dbReference type="EMBL" id="GGY41603.1"/>
    </source>
</evidence>
<protein>
    <submittedName>
        <fullName evidence="2">Uncharacterized protein</fullName>
    </submittedName>
</protein>
<gene>
    <name evidence="2" type="ORF">GCM10010384_55720</name>
</gene>
<keyword evidence="3" id="KW-1185">Reference proteome</keyword>
<comment type="caution">
    <text evidence="2">The sequence shown here is derived from an EMBL/GenBank/DDBJ whole genome shotgun (WGS) entry which is preliminary data.</text>
</comment>
<sequence>MLVPVPYRATGDPCGAPEAEAVRSGGGQAVVPPYLDDRSTPVPTRGAARAAAVTFRAPGS</sequence>
<name>A0ABQ3A935_9ACTN</name>
<evidence type="ECO:0000256" key="1">
    <source>
        <dbReference type="SAM" id="MobiDB-lite"/>
    </source>
</evidence>
<evidence type="ECO:0000313" key="3">
    <source>
        <dbReference type="Proteomes" id="UP000653308"/>
    </source>
</evidence>
<feature type="region of interest" description="Disordered" evidence="1">
    <location>
        <begin position="1"/>
        <end position="45"/>
    </location>
</feature>
<organism evidence="2 3">
    <name type="scientific">Streptomyces djakartensis</name>
    <dbReference type="NCBI Taxonomy" id="68193"/>
    <lineage>
        <taxon>Bacteria</taxon>
        <taxon>Bacillati</taxon>
        <taxon>Actinomycetota</taxon>
        <taxon>Actinomycetes</taxon>
        <taxon>Kitasatosporales</taxon>
        <taxon>Streptomycetaceae</taxon>
        <taxon>Streptomyces</taxon>
    </lineage>
</organism>
<proteinExistence type="predicted"/>
<dbReference type="Proteomes" id="UP000653308">
    <property type="component" value="Unassembled WGS sequence"/>
</dbReference>